<keyword evidence="3" id="KW-1185">Reference proteome</keyword>
<dbReference type="AlphaFoldDB" id="A0A1Y1HXQ0"/>
<organism evidence="2 3">
    <name type="scientific">Klebsormidium nitens</name>
    <name type="common">Green alga</name>
    <name type="synonym">Ulothrix nitens</name>
    <dbReference type="NCBI Taxonomy" id="105231"/>
    <lineage>
        <taxon>Eukaryota</taxon>
        <taxon>Viridiplantae</taxon>
        <taxon>Streptophyta</taxon>
        <taxon>Klebsormidiophyceae</taxon>
        <taxon>Klebsormidiales</taxon>
        <taxon>Klebsormidiaceae</taxon>
        <taxon>Klebsormidium</taxon>
    </lineage>
</organism>
<feature type="signal peptide" evidence="1">
    <location>
        <begin position="1"/>
        <end position="34"/>
    </location>
</feature>
<dbReference type="Proteomes" id="UP000054558">
    <property type="component" value="Unassembled WGS sequence"/>
</dbReference>
<gene>
    <name evidence="2" type="ORF">KFL_001480090</name>
</gene>
<proteinExistence type="predicted"/>
<accession>A0A1Y1HXQ0</accession>
<reference evidence="2 3" key="1">
    <citation type="journal article" date="2014" name="Nat. Commun.">
        <title>Klebsormidium flaccidum genome reveals primary factors for plant terrestrial adaptation.</title>
        <authorList>
            <person name="Hori K."/>
            <person name="Maruyama F."/>
            <person name="Fujisawa T."/>
            <person name="Togashi T."/>
            <person name="Yamamoto N."/>
            <person name="Seo M."/>
            <person name="Sato S."/>
            <person name="Yamada T."/>
            <person name="Mori H."/>
            <person name="Tajima N."/>
            <person name="Moriyama T."/>
            <person name="Ikeuchi M."/>
            <person name="Watanabe M."/>
            <person name="Wada H."/>
            <person name="Kobayashi K."/>
            <person name="Saito M."/>
            <person name="Masuda T."/>
            <person name="Sasaki-Sekimoto Y."/>
            <person name="Mashiguchi K."/>
            <person name="Awai K."/>
            <person name="Shimojima M."/>
            <person name="Masuda S."/>
            <person name="Iwai M."/>
            <person name="Nobusawa T."/>
            <person name="Narise T."/>
            <person name="Kondo S."/>
            <person name="Saito H."/>
            <person name="Sato R."/>
            <person name="Murakawa M."/>
            <person name="Ihara Y."/>
            <person name="Oshima-Yamada Y."/>
            <person name="Ohtaka K."/>
            <person name="Satoh M."/>
            <person name="Sonobe K."/>
            <person name="Ishii M."/>
            <person name="Ohtani R."/>
            <person name="Kanamori-Sato M."/>
            <person name="Honoki R."/>
            <person name="Miyazaki D."/>
            <person name="Mochizuki H."/>
            <person name="Umetsu J."/>
            <person name="Higashi K."/>
            <person name="Shibata D."/>
            <person name="Kamiya Y."/>
            <person name="Sato N."/>
            <person name="Nakamura Y."/>
            <person name="Tabata S."/>
            <person name="Ida S."/>
            <person name="Kurokawa K."/>
            <person name="Ohta H."/>
        </authorList>
    </citation>
    <scope>NUCLEOTIDE SEQUENCE [LARGE SCALE GENOMIC DNA]</scope>
    <source>
        <strain evidence="2 3">NIES-2285</strain>
    </source>
</reference>
<protein>
    <submittedName>
        <fullName evidence="2">Uncharacterized protein</fullName>
    </submittedName>
</protein>
<evidence type="ECO:0000313" key="2">
    <source>
        <dbReference type="EMBL" id="GAQ83440.1"/>
    </source>
</evidence>
<evidence type="ECO:0000256" key="1">
    <source>
        <dbReference type="SAM" id="SignalP"/>
    </source>
</evidence>
<evidence type="ECO:0000313" key="3">
    <source>
        <dbReference type="Proteomes" id="UP000054558"/>
    </source>
</evidence>
<feature type="chain" id="PRO_5012598309" evidence="1">
    <location>
        <begin position="35"/>
        <end position="211"/>
    </location>
</feature>
<sequence length="211" mass="22527">MAINKGTRKSGSGLAVGGLLLAALLAAVAPPALANLDPAQCPFELGYNPVFNADGSVLSCVKGSEKFEVDQPNGILARSLRGIGTSLQSIQIAATQLDLATFAKFQDPQVTFFLQDGVPRTAGDPVLVAFLFDPAVFTYAPGVDVHSIFEVSNYKFLAGSPTSASLHVRLITQTSYVDYDSVWRFNDVGDPSGKKLWQLFQAFNLVVTPRS</sequence>
<dbReference type="EMBL" id="DF237097">
    <property type="protein sequence ID" value="GAQ83440.1"/>
    <property type="molecule type" value="Genomic_DNA"/>
</dbReference>
<keyword evidence="1" id="KW-0732">Signal</keyword>
<name>A0A1Y1HXQ0_KLENI</name>